<feature type="transmembrane region" description="Helical" evidence="5">
    <location>
        <begin position="117"/>
        <end position="135"/>
    </location>
</feature>
<organism evidence="7 8">
    <name type="scientific">Cereibacter sphaeroides</name>
    <name type="common">Rhodobacter sphaeroides</name>
    <dbReference type="NCBI Taxonomy" id="1063"/>
    <lineage>
        <taxon>Bacteria</taxon>
        <taxon>Pseudomonadati</taxon>
        <taxon>Pseudomonadota</taxon>
        <taxon>Alphaproteobacteria</taxon>
        <taxon>Rhodobacterales</taxon>
        <taxon>Paracoccaceae</taxon>
        <taxon>Cereibacter</taxon>
    </lineage>
</organism>
<dbReference type="RefSeq" id="WP_118999608.1">
    <property type="nucleotide sequence ID" value="NZ_JALGAP010000002.1"/>
</dbReference>
<evidence type="ECO:0000256" key="1">
    <source>
        <dbReference type="ARBA" id="ARBA00004141"/>
    </source>
</evidence>
<evidence type="ECO:0000256" key="3">
    <source>
        <dbReference type="ARBA" id="ARBA00022989"/>
    </source>
</evidence>
<protein>
    <submittedName>
        <fullName evidence="7">DMT family transporter</fullName>
    </submittedName>
</protein>
<comment type="caution">
    <text evidence="7">The sequence shown here is derived from an EMBL/GenBank/DDBJ whole genome shotgun (WGS) entry which is preliminary data.</text>
</comment>
<evidence type="ECO:0000313" key="8">
    <source>
        <dbReference type="Proteomes" id="UP000266305"/>
    </source>
</evidence>
<accession>A0AAX1UMJ1</accession>
<evidence type="ECO:0000256" key="4">
    <source>
        <dbReference type="ARBA" id="ARBA00023136"/>
    </source>
</evidence>
<feature type="transmembrane region" description="Helical" evidence="5">
    <location>
        <begin position="172"/>
        <end position="190"/>
    </location>
</feature>
<feature type="domain" description="EamA" evidence="6">
    <location>
        <begin position="30"/>
        <end position="157"/>
    </location>
</feature>
<feature type="domain" description="EamA" evidence="6">
    <location>
        <begin position="172"/>
        <end position="304"/>
    </location>
</feature>
<feature type="transmembrane region" description="Helical" evidence="5">
    <location>
        <begin position="202"/>
        <end position="221"/>
    </location>
</feature>
<dbReference type="AlphaFoldDB" id="A0AAX1UMJ1"/>
<feature type="transmembrane region" description="Helical" evidence="5">
    <location>
        <begin position="84"/>
        <end position="105"/>
    </location>
</feature>
<dbReference type="PANTHER" id="PTHR32322:SF9">
    <property type="entry name" value="AMINO-ACID METABOLITE EFFLUX PUMP-RELATED"/>
    <property type="match status" value="1"/>
</dbReference>
<keyword evidence="2 5" id="KW-0812">Transmembrane</keyword>
<evidence type="ECO:0000256" key="2">
    <source>
        <dbReference type="ARBA" id="ARBA00022692"/>
    </source>
</evidence>
<reference evidence="7 8" key="1">
    <citation type="submission" date="2018-08" db="EMBL/GenBank/DDBJ databases">
        <title>Draft genome sequence of Rhodobacter sphaeroides FY.</title>
        <authorList>
            <person name="Rayyan A."/>
            <person name="Meyer T.E."/>
            <person name="Kyndt J.A."/>
        </authorList>
    </citation>
    <scope>NUCLEOTIDE SEQUENCE [LARGE SCALE GENOMIC DNA]</scope>
    <source>
        <strain evidence="7 8">FY</strain>
    </source>
</reference>
<dbReference type="GO" id="GO:0016020">
    <property type="term" value="C:membrane"/>
    <property type="evidence" value="ECO:0007669"/>
    <property type="project" value="UniProtKB-SubCell"/>
</dbReference>
<dbReference type="InterPro" id="IPR050638">
    <property type="entry name" value="AA-Vitamin_Transporters"/>
</dbReference>
<proteinExistence type="predicted"/>
<feature type="transmembrane region" description="Helical" evidence="5">
    <location>
        <begin position="147"/>
        <end position="166"/>
    </location>
</feature>
<dbReference type="InterPro" id="IPR000620">
    <property type="entry name" value="EamA_dom"/>
</dbReference>
<dbReference type="InterPro" id="IPR037185">
    <property type="entry name" value="EmrE-like"/>
</dbReference>
<dbReference type="Pfam" id="PF00892">
    <property type="entry name" value="EamA"/>
    <property type="match status" value="2"/>
</dbReference>
<name>A0AAX1UMJ1_CERSP</name>
<evidence type="ECO:0000256" key="5">
    <source>
        <dbReference type="SAM" id="Phobius"/>
    </source>
</evidence>
<evidence type="ECO:0000259" key="6">
    <source>
        <dbReference type="Pfam" id="PF00892"/>
    </source>
</evidence>
<dbReference type="SUPFAM" id="SSF103481">
    <property type="entry name" value="Multidrug resistance efflux transporter EmrE"/>
    <property type="match status" value="2"/>
</dbReference>
<feature type="transmembrane region" description="Helical" evidence="5">
    <location>
        <begin position="264"/>
        <end position="284"/>
    </location>
</feature>
<dbReference type="EMBL" id="QWGP01000005">
    <property type="protein sequence ID" value="RHZ96315.1"/>
    <property type="molecule type" value="Genomic_DNA"/>
</dbReference>
<dbReference type="Gene3D" id="1.10.3730.20">
    <property type="match status" value="1"/>
</dbReference>
<dbReference type="Proteomes" id="UP000266305">
    <property type="component" value="Unassembled WGS sequence"/>
</dbReference>
<feature type="transmembrane region" description="Helical" evidence="5">
    <location>
        <begin position="290"/>
        <end position="311"/>
    </location>
</feature>
<sequence>MFRVAHRRASCQKSAMAQTSLTPRASAELLLLGTIWGGSFLANGLALPQAGVAGTVAVRVGGAALVLWIAVRLLGLAVPRSPRIWASFLVMGLLNNVIPFTLITWGQQSIPSGLASILNAATAIFGVLVASLVLADERLTPRRIAGVLLGFAGVVTTIGPDALTGFDPRSAGQLALLGAALSYACAGAFGRRALAGLDPRMAAAGMLTGASLIVLPAALLLGGPPRLDLSLQAWGALFYLAVVASAFAYLLYYRILAVAGAGNLSLVTLIVPPVAILLGALVLGERLPPHAFAGFGLLVAGLLVLDGRILHIPRELVRRAR</sequence>
<feature type="transmembrane region" description="Helical" evidence="5">
    <location>
        <begin position="56"/>
        <end position="77"/>
    </location>
</feature>
<comment type="subcellular location">
    <subcellularLocation>
        <location evidence="1">Membrane</location>
        <topology evidence="1">Multi-pass membrane protein</topology>
    </subcellularLocation>
</comment>
<keyword evidence="4 5" id="KW-0472">Membrane</keyword>
<keyword evidence="3 5" id="KW-1133">Transmembrane helix</keyword>
<dbReference type="PANTHER" id="PTHR32322">
    <property type="entry name" value="INNER MEMBRANE TRANSPORTER"/>
    <property type="match status" value="1"/>
</dbReference>
<feature type="transmembrane region" description="Helical" evidence="5">
    <location>
        <begin position="233"/>
        <end position="252"/>
    </location>
</feature>
<evidence type="ECO:0000313" key="7">
    <source>
        <dbReference type="EMBL" id="RHZ96315.1"/>
    </source>
</evidence>
<gene>
    <name evidence="7" type="ORF">D1114_06290</name>
</gene>